<name>A0ABZ2T6M2_9ENTE</name>
<protein>
    <submittedName>
        <fullName evidence="4">ABC-2 type transport system ATP-binding protein</fullName>
    </submittedName>
</protein>
<keyword evidence="5" id="KW-1185">Reference proteome</keyword>
<evidence type="ECO:0000313" key="5">
    <source>
        <dbReference type="Proteomes" id="UP000195080"/>
    </source>
</evidence>
<keyword evidence="2 4" id="KW-0067">ATP-binding</keyword>
<evidence type="ECO:0000256" key="1">
    <source>
        <dbReference type="ARBA" id="ARBA00022741"/>
    </source>
</evidence>
<dbReference type="Pfam" id="PF00005">
    <property type="entry name" value="ABC_tran"/>
    <property type="match status" value="1"/>
</dbReference>
<dbReference type="Gene3D" id="3.40.50.300">
    <property type="entry name" value="P-loop containing nucleotide triphosphate hydrolases"/>
    <property type="match status" value="1"/>
</dbReference>
<dbReference type="InterPro" id="IPR003439">
    <property type="entry name" value="ABC_transporter-like_ATP-bd"/>
</dbReference>
<dbReference type="SUPFAM" id="SSF52540">
    <property type="entry name" value="P-loop containing nucleoside triphosphate hydrolases"/>
    <property type="match status" value="1"/>
</dbReference>
<evidence type="ECO:0000256" key="2">
    <source>
        <dbReference type="ARBA" id="ARBA00022840"/>
    </source>
</evidence>
<proteinExistence type="predicted"/>
<dbReference type="PROSITE" id="PS50893">
    <property type="entry name" value="ABC_TRANSPORTER_2"/>
    <property type="match status" value="1"/>
</dbReference>
<organism evidence="4 5">
    <name type="scientific">Candidatus Enterococcus lemimoniae</name>
    <dbReference type="NCBI Taxonomy" id="1834167"/>
    <lineage>
        <taxon>Bacteria</taxon>
        <taxon>Bacillati</taxon>
        <taxon>Bacillota</taxon>
        <taxon>Bacilli</taxon>
        <taxon>Lactobacillales</taxon>
        <taxon>Enterococcaceae</taxon>
        <taxon>Enterococcus</taxon>
    </lineage>
</organism>
<dbReference type="PANTHER" id="PTHR43158:SF10">
    <property type="entry name" value="ABC TRANSPORTER ATP-BINDING PROTEIN YTRB"/>
    <property type="match status" value="1"/>
</dbReference>
<keyword evidence="1" id="KW-0547">Nucleotide-binding</keyword>
<accession>A0ABZ2T6M2</accession>
<reference evidence="5" key="1">
    <citation type="submission" date="2017-05" db="EMBL/GenBank/DDBJ databases">
        <title>The Genome Sequence of EEnterococcus faecalis 9F2_4866.</title>
        <authorList>
            <consortium name="The Broad Institute Genomics Platform"/>
            <consortium name="The Broad Institute Genomic Center for Infectious Diseases"/>
            <person name="Earl A."/>
            <person name="Manson A."/>
            <person name="Schwartman J."/>
            <person name="Gilmore M."/>
            <person name="Abouelleil A."/>
            <person name="Cao P."/>
            <person name="Chapman S."/>
            <person name="Cusick C."/>
            <person name="Shea T."/>
            <person name="Young S."/>
            <person name="Neafsey D."/>
            <person name="Nusbaum C."/>
            <person name="Birren B."/>
        </authorList>
    </citation>
    <scope>NUCLEOTIDE SEQUENCE [LARGE SCALE GENOMIC DNA]</scope>
    <source>
        <strain evidence="5">12C11_DIV0727</strain>
    </source>
</reference>
<dbReference type="EMBL" id="CP147248">
    <property type="protein sequence ID" value="WYJ85392.1"/>
    <property type="molecule type" value="Genomic_DNA"/>
</dbReference>
<evidence type="ECO:0000259" key="3">
    <source>
        <dbReference type="PROSITE" id="PS50893"/>
    </source>
</evidence>
<sequence length="313" mass="36017">MVGRKLSTLEGRIDMKIENLEKTIDHQVILKNLNLTFVQGEITGLIGQNGSGKTTFFRTLSGHYELDTGKIMIDQEDIQKNKLLKQKIFYIDEQYNFLSGYTLNKLLLFYQNAYASFNKEKYLTLTKKNNLNPNLKYRSMSKGMQGLYKMILAICSNADYLLLDEPLDGLDVIVKKNVLGLLLDAVSENNRSIIISSHNLNELESIIDRALILKSNQIQLDYHLETLREHARKIQMVFKTKKVPQVVKENSRLLHFQGRVATAIFENYTEELKALIQAEQPVLFEELPLTLEDVFEANLTHEEKNNSLQGEML</sequence>
<dbReference type="PANTHER" id="PTHR43158">
    <property type="entry name" value="SKFA PEPTIDE EXPORT ATP-BINDING PROTEIN SKFE"/>
    <property type="match status" value="1"/>
</dbReference>
<dbReference type="CDD" id="cd03230">
    <property type="entry name" value="ABC_DR_subfamily_A"/>
    <property type="match status" value="1"/>
</dbReference>
<dbReference type="SMART" id="SM00382">
    <property type="entry name" value="AAA"/>
    <property type="match status" value="1"/>
</dbReference>
<dbReference type="GO" id="GO:0005524">
    <property type="term" value="F:ATP binding"/>
    <property type="evidence" value="ECO:0007669"/>
    <property type="project" value="UniProtKB-KW"/>
</dbReference>
<dbReference type="InterPro" id="IPR027417">
    <property type="entry name" value="P-loop_NTPase"/>
</dbReference>
<gene>
    <name evidence="4" type="ORF">A5866_000468</name>
</gene>
<dbReference type="InterPro" id="IPR003593">
    <property type="entry name" value="AAA+_ATPase"/>
</dbReference>
<evidence type="ECO:0000313" key="4">
    <source>
        <dbReference type="EMBL" id="WYJ85392.1"/>
    </source>
</evidence>
<feature type="domain" description="ABC transporter" evidence="3">
    <location>
        <begin position="15"/>
        <end position="240"/>
    </location>
</feature>
<dbReference type="Proteomes" id="UP000195080">
    <property type="component" value="Chromosome"/>
</dbReference>